<dbReference type="InterPro" id="IPR038666">
    <property type="entry name" value="SSP1_head-tail_sf"/>
</dbReference>
<dbReference type="Proteomes" id="UP000537592">
    <property type="component" value="Unassembled WGS sequence"/>
</dbReference>
<proteinExistence type="predicted"/>
<dbReference type="Gene3D" id="2.40.10.270">
    <property type="entry name" value="Bacteriophage SPP1 head-tail adaptor protein"/>
    <property type="match status" value="1"/>
</dbReference>
<gene>
    <name evidence="1" type="ORF">FHS81_001656</name>
</gene>
<organism evidence="1 2">
    <name type="scientific">Pseudochelatococcus contaminans</name>
    <dbReference type="NCBI Taxonomy" id="1538103"/>
    <lineage>
        <taxon>Bacteria</taxon>
        <taxon>Pseudomonadati</taxon>
        <taxon>Pseudomonadota</taxon>
        <taxon>Alphaproteobacteria</taxon>
        <taxon>Hyphomicrobiales</taxon>
        <taxon>Chelatococcaceae</taxon>
        <taxon>Pseudochelatococcus</taxon>
    </lineage>
</organism>
<comment type="caution">
    <text evidence="1">The sequence shown here is derived from an EMBL/GenBank/DDBJ whole genome shotgun (WGS) entry which is preliminary data.</text>
</comment>
<evidence type="ECO:0000313" key="2">
    <source>
        <dbReference type="Proteomes" id="UP000537592"/>
    </source>
</evidence>
<dbReference type="Pfam" id="PF05521">
    <property type="entry name" value="Phage_HCP"/>
    <property type="match status" value="1"/>
</dbReference>
<dbReference type="EMBL" id="JACICC010000003">
    <property type="protein sequence ID" value="MBB3809574.1"/>
    <property type="molecule type" value="Genomic_DNA"/>
</dbReference>
<reference evidence="1 2" key="1">
    <citation type="submission" date="2020-08" db="EMBL/GenBank/DDBJ databases">
        <title>Genomic Encyclopedia of Type Strains, Phase IV (KMG-IV): sequencing the most valuable type-strain genomes for metagenomic binning, comparative biology and taxonomic classification.</title>
        <authorList>
            <person name="Goeker M."/>
        </authorList>
    </citation>
    <scope>NUCLEOTIDE SEQUENCE [LARGE SCALE GENOMIC DNA]</scope>
    <source>
        <strain evidence="1 2">DSM 28760</strain>
    </source>
</reference>
<protein>
    <submittedName>
        <fullName evidence="1">Head-tail adaptor</fullName>
    </submittedName>
</protein>
<keyword evidence="2" id="KW-1185">Reference proteome</keyword>
<name>A0A7W5Z4J3_9HYPH</name>
<accession>A0A7W5Z4J3</accession>
<dbReference type="InterPro" id="IPR008767">
    <property type="entry name" value="Phage_SPP1_head-tail_adaptor"/>
</dbReference>
<dbReference type="AlphaFoldDB" id="A0A7W5Z4J3"/>
<evidence type="ECO:0000313" key="1">
    <source>
        <dbReference type="EMBL" id="MBB3809574.1"/>
    </source>
</evidence>
<sequence>MARTGRTRAADIGLRRLRFALERPVEEADGAGGVVRRFALCAFVWGTLTAIAASSSAARDVGDRPDLAARYRVAMRWCRGIDGRSRLRLGERVFEVLSVVDPDGRRRELVIVVQEVTP</sequence>
<dbReference type="RefSeq" id="WP_183751759.1">
    <property type="nucleotide sequence ID" value="NZ_JACICC010000003.1"/>
</dbReference>